<name>A0A918UR48_9ACTN</name>
<dbReference type="EMBL" id="BMWG01000004">
    <property type="protein sequence ID" value="GGZ28219.1"/>
    <property type="molecule type" value="Genomic_DNA"/>
</dbReference>
<reference evidence="3" key="2">
    <citation type="submission" date="2020-09" db="EMBL/GenBank/DDBJ databases">
        <authorList>
            <person name="Sun Q."/>
            <person name="Ohkuma M."/>
        </authorList>
    </citation>
    <scope>NUCLEOTIDE SEQUENCE</scope>
    <source>
        <strain evidence="3">JCM 4988</strain>
    </source>
</reference>
<evidence type="ECO:0000313" key="4">
    <source>
        <dbReference type="Proteomes" id="UP000630936"/>
    </source>
</evidence>
<evidence type="ECO:0000259" key="2">
    <source>
        <dbReference type="Pfam" id="PF06094"/>
    </source>
</evidence>
<dbReference type="SUPFAM" id="SSF110857">
    <property type="entry name" value="Gamma-glutamyl cyclotransferase-like"/>
    <property type="match status" value="1"/>
</dbReference>
<evidence type="ECO:0000256" key="1">
    <source>
        <dbReference type="SAM" id="MobiDB-lite"/>
    </source>
</evidence>
<feature type="domain" description="Gamma-glutamylcyclotransferase AIG2-like" evidence="2">
    <location>
        <begin position="81"/>
        <end position="164"/>
    </location>
</feature>
<dbReference type="RefSeq" id="WP_190122776.1">
    <property type="nucleotide sequence ID" value="NZ_BMWG01000004.1"/>
</dbReference>
<dbReference type="AlphaFoldDB" id="A0A918UR48"/>
<dbReference type="InterPro" id="IPR009288">
    <property type="entry name" value="AIG2-like_dom"/>
</dbReference>
<comment type="caution">
    <text evidence="3">The sequence shown here is derived from an EMBL/GenBank/DDBJ whole genome shotgun (WGS) entry which is preliminary data.</text>
</comment>
<dbReference type="Pfam" id="PF06094">
    <property type="entry name" value="GGACT"/>
    <property type="match status" value="2"/>
</dbReference>
<feature type="compositionally biased region" description="Gly residues" evidence="1">
    <location>
        <begin position="65"/>
        <end position="74"/>
    </location>
</feature>
<organism evidence="3 4">
    <name type="scientific">Streptomyces inusitatus</name>
    <dbReference type="NCBI Taxonomy" id="68221"/>
    <lineage>
        <taxon>Bacteria</taxon>
        <taxon>Bacillati</taxon>
        <taxon>Actinomycetota</taxon>
        <taxon>Actinomycetes</taxon>
        <taxon>Kitasatosporales</taxon>
        <taxon>Streptomycetaceae</taxon>
        <taxon>Streptomyces</taxon>
    </lineage>
</organism>
<accession>A0A918UR48</accession>
<feature type="domain" description="Gamma-glutamylcyclotransferase AIG2-like" evidence="2">
    <location>
        <begin position="8"/>
        <end position="56"/>
    </location>
</feature>
<sequence>MNGPELPFFVYGTLRPGEQNHTLLLLGRTAAEEPARWTGAVLYEGPGYPYAVEPGGTSGTSGADGMDGTGGAGGTEPSADRGAVVVGELLTAAPGEYGPLLAELDELEEYIAPGHPRNRYERVTRDVLRAADGAAIRAWVYLAAPALARELRRNGTPVPGGDWRARPVG</sequence>
<gene>
    <name evidence="3" type="ORF">GCM10010387_22050</name>
</gene>
<dbReference type="Proteomes" id="UP000630936">
    <property type="component" value="Unassembled WGS sequence"/>
</dbReference>
<dbReference type="InterPro" id="IPR036568">
    <property type="entry name" value="GGCT-like_sf"/>
</dbReference>
<keyword evidence="4" id="KW-1185">Reference proteome</keyword>
<reference evidence="3" key="1">
    <citation type="journal article" date="2014" name="Int. J. Syst. Evol. Microbiol.">
        <title>Complete genome sequence of Corynebacterium casei LMG S-19264T (=DSM 44701T), isolated from a smear-ripened cheese.</title>
        <authorList>
            <consortium name="US DOE Joint Genome Institute (JGI-PGF)"/>
            <person name="Walter F."/>
            <person name="Albersmeier A."/>
            <person name="Kalinowski J."/>
            <person name="Ruckert C."/>
        </authorList>
    </citation>
    <scope>NUCLEOTIDE SEQUENCE</scope>
    <source>
        <strain evidence="3">JCM 4988</strain>
    </source>
</reference>
<evidence type="ECO:0000313" key="3">
    <source>
        <dbReference type="EMBL" id="GGZ28219.1"/>
    </source>
</evidence>
<proteinExistence type="predicted"/>
<protein>
    <submittedName>
        <fullName evidence="3">Gamma-glutamylcyclotransferase</fullName>
    </submittedName>
</protein>
<feature type="region of interest" description="Disordered" evidence="1">
    <location>
        <begin position="53"/>
        <end position="79"/>
    </location>
</feature>
<dbReference type="Gene3D" id="3.10.490.10">
    <property type="entry name" value="Gamma-glutamyl cyclotransferase-like"/>
    <property type="match status" value="1"/>
</dbReference>